<dbReference type="AlphaFoldDB" id="A0A0E9TRS4"/>
<evidence type="ECO:0000256" key="1">
    <source>
        <dbReference type="SAM" id="MobiDB-lite"/>
    </source>
</evidence>
<organism evidence="2">
    <name type="scientific">Anguilla anguilla</name>
    <name type="common">European freshwater eel</name>
    <name type="synonym">Muraena anguilla</name>
    <dbReference type="NCBI Taxonomy" id="7936"/>
    <lineage>
        <taxon>Eukaryota</taxon>
        <taxon>Metazoa</taxon>
        <taxon>Chordata</taxon>
        <taxon>Craniata</taxon>
        <taxon>Vertebrata</taxon>
        <taxon>Euteleostomi</taxon>
        <taxon>Actinopterygii</taxon>
        <taxon>Neopterygii</taxon>
        <taxon>Teleostei</taxon>
        <taxon>Anguilliformes</taxon>
        <taxon>Anguillidae</taxon>
        <taxon>Anguilla</taxon>
    </lineage>
</organism>
<name>A0A0E9TRS4_ANGAN</name>
<proteinExistence type="predicted"/>
<sequence length="29" mass="3214">MTVEIKTNNNTPLNYNSPNSYNTSGNPTQ</sequence>
<accession>A0A0E9TRS4</accession>
<reference evidence="2" key="2">
    <citation type="journal article" date="2015" name="Fish Shellfish Immunol.">
        <title>Early steps in the European eel (Anguilla anguilla)-Vibrio vulnificus interaction in the gills: Role of the RtxA13 toxin.</title>
        <authorList>
            <person name="Callol A."/>
            <person name="Pajuelo D."/>
            <person name="Ebbesson L."/>
            <person name="Teles M."/>
            <person name="MacKenzie S."/>
            <person name="Amaro C."/>
        </authorList>
    </citation>
    <scope>NUCLEOTIDE SEQUENCE</scope>
</reference>
<dbReference type="EMBL" id="GBXM01052410">
    <property type="protein sequence ID" value="JAH56167.1"/>
    <property type="molecule type" value="Transcribed_RNA"/>
</dbReference>
<evidence type="ECO:0000313" key="2">
    <source>
        <dbReference type="EMBL" id="JAH56167.1"/>
    </source>
</evidence>
<reference evidence="2" key="1">
    <citation type="submission" date="2014-11" db="EMBL/GenBank/DDBJ databases">
        <authorList>
            <person name="Amaro Gonzalez C."/>
        </authorList>
    </citation>
    <scope>NUCLEOTIDE SEQUENCE</scope>
</reference>
<feature type="compositionally biased region" description="Low complexity" evidence="1">
    <location>
        <begin position="7"/>
        <end position="29"/>
    </location>
</feature>
<feature type="region of interest" description="Disordered" evidence="1">
    <location>
        <begin position="1"/>
        <end position="29"/>
    </location>
</feature>
<protein>
    <submittedName>
        <fullName evidence="2">Uncharacterized protein</fullName>
    </submittedName>
</protein>